<sequence>MLPTDTAATVRVRRARTAVAVAFVVNGFAFASWISRVPAARDTLSLSAAELGLLLLCVAVGSTVALPATGPVVHRIGPARGVLAGAAVATTGLLLLGAGLGWASVPLAGAGLALIGVGVGGWDVAMNIEGAAVEQRLGRPLMPRLHAGFSLGTVAGALIGAAAAALAFPVAAHFVLIAVLSFGTVALAVRSFLPADPEQAAAARQAGSGVGRAWREPRTLLVGVLTLAFAFTEGSANDWLAVALVDGQGVSEATAAVGFASFVAAMTAVRLLGGTLLQRWGRVATLRAGGATALLGLLLFVTAPSLPLAIAGAVLWGAGAALGFPVGMSAAADDPVRAAARVSVVSSIAYTAFLAGPPLIGLVAEVVGVVDALLVVLVVLVAGLLAAGATRPPATGQSVAARSSAT</sequence>
<comment type="caution">
    <text evidence="7">The sequence shown here is derived from an EMBL/GenBank/DDBJ whole genome shotgun (WGS) entry which is preliminary data.</text>
</comment>
<dbReference type="Pfam" id="PF07690">
    <property type="entry name" value="MFS_1"/>
    <property type="match status" value="1"/>
</dbReference>
<dbReference type="PANTHER" id="PTHR23514">
    <property type="entry name" value="BYPASS OF STOP CODON PROTEIN 6"/>
    <property type="match status" value="1"/>
</dbReference>
<feature type="transmembrane region" description="Helical" evidence="5">
    <location>
        <begin position="366"/>
        <end position="387"/>
    </location>
</feature>
<dbReference type="InterPro" id="IPR051788">
    <property type="entry name" value="MFS_Transporter"/>
</dbReference>
<dbReference type="InterPro" id="IPR011701">
    <property type="entry name" value="MFS"/>
</dbReference>
<evidence type="ECO:0000313" key="8">
    <source>
        <dbReference type="Proteomes" id="UP001560045"/>
    </source>
</evidence>
<evidence type="ECO:0000256" key="2">
    <source>
        <dbReference type="ARBA" id="ARBA00022692"/>
    </source>
</evidence>
<feature type="transmembrane region" description="Helical" evidence="5">
    <location>
        <begin position="220"/>
        <end position="241"/>
    </location>
</feature>
<dbReference type="InterPro" id="IPR036259">
    <property type="entry name" value="MFS_trans_sf"/>
</dbReference>
<feature type="transmembrane region" description="Helical" evidence="5">
    <location>
        <begin position="46"/>
        <end position="69"/>
    </location>
</feature>
<feature type="transmembrane region" description="Helical" evidence="5">
    <location>
        <begin position="253"/>
        <end position="272"/>
    </location>
</feature>
<name>A0ABV3XEQ5_9ACTN</name>
<feature type="transmembrane region" description="Helical" evidence="5">
    <location>
        <begin position="308"/>
        <end position="326"/>
    </location>
</feature>
<feature type="transmembrane region" description="Helical" evidence="5">
    <location>
        <begin position="284"/>
        <end position="302"/>
    </location>
</feature>
<dbReference type="EMBL" id="JBFNXQ010000032">
    <property type="protein sequence ID" value="MEX5719059.1"/>
    <property type="molecule type" value="Genomic_DNA"/>
</dbReference>
<feature type="transmembrane region" description="Helical" evidence="5">
    <location>
        <begin position="338"/>
        <end position="360"/>
    </location>
</feature>
<protein>
    <submittedName>
        <fullName evidence="7">MFS transporter</fullName>
    </submittedName>
</protein>
<evidence type="ECO:0000313" key="7">
    <source>
        <dbReference type="EMBL" id="MEX5719059.1"/>
    </source>
</evidence>
<dbReference type="InterPro" id="IPR020846">
    <property type="entry name" value="MFS_dom"/>
</dbReference>
<feature type="domain" description="Major facilitator superfamily (MFS) profile" evidence="6">
    <location>
        <begin position="15"/>
        <end position="395"/>
    </location>
</feature>
<proteinExistence type="predicted"/>
<dbReference type="PROSITE" id="PS50850">
    <property type="entry name" value="MFS"/>
    <property type="match status" value="1"/>
</dbReference>
<gene>
    <name evidence="7" type="ORF">ABQ292_11890</name>
</gene>
<dbReference type="Proteomes" id="UP001560045">
    <property type="component" value="Unassembled WGS sequence"/>
</dbReference>
<evidence type="ECO:0000256" key="3">
    <source>
        <dbReference type="ARBA" id="ARBA00022989"/>
    </source>
</evidence>
<reference evidence="7 8" key="1">
    <citation type="submission" date="2024-06" db="EMBL/GenBank/DDBJ databases">
        <title>Draft genome sequence of Geodermatophilus badlandi, a novel member of the Geodermatophilaceae isolated from badland sedimentary rocks in the Red desert, Wyoming, USA.</title>
        <authorList>
            <person name="Ben Tekaya S."/>
            <person name="Nouioui I."/>
            <person name="Flores G.M."/>
            <person name="Shaal M.N."/>
            <person name="Bredoire F."/>
            <person name="Basile F."/>
            <person name="Van Diepen L."/>
            <person name="Ward N.L."/>
        </authorList>
    </citation>
    <scope>NUCLEOTIDE SEQUENCE [LARGE SCALE GENOMIC DNA]</scope>
    <source>
        <strain evidence="7 8">WL48A</strain>
    </source>
</reference>
<keyword evidence="3 5" id="KW-1133">Transmembrane helix</keyword>
<feature type="transmembrane region" description="Helical" evidence="5">
    <location>
        <begin position="81"/>
        <end position="102"/>
    </location>
</feature>
<evidence type="ECO:0000256" key="1">
    <source>
        <dbReference type="ARBA" id="ARBA00004651"/>
    </source>
</evidence>
<feature type="transmembrane region" description="Helical" evidence="5">
    <location>
        <begin position="147"/>
        <end position="168"/>
    </location>
</feature>
<accession>A0ABV3XEQ5</accession>
<comment type="subcellular location">
    <subcellularLocation>
        <location evidence="1">Cell membrane</location>
        <topology evidence="1">Multi-pass membrane protein</topology>
    </subcellularLocation>
</comment>
<dbReference type="PANTHER" id="PTHR23514:SF13">
    <property type="entry name" value="INNER MEMBRANE PROTEIN YBJJ"/>
    <property type="match status" value="1"/>
</dbReference>
<evidence type="ECO:0000256" key="4">
    <source>
        <dbReference type="ARBA" id="ARBA00023136"/>
    </source>
</evidence>
<feature type="transmembrane region" description="Helical" evidence="5">
    <location>
        <begin position="108"/>
        <end position="126"/>
    </location>
</feature>
<evidence type="ECO:0000256" key="5">
    <source>
        <dbReference type="SAM" id="Phobius"/>
    </source>
</evidence>
<dbReference type="Gene3D" id="1.20.1250.20">
    <property type="entry name" value="MFS general substrate transporter like domains"/>
    <property type="match status" value="2"/>
</dbReference>
<feature type="transmembrane region" description="Helical" evidence="5">
    <location>
        <begin position="17"/>
        <end position="34"/>
    </location>
</feature>
<feature type="transmembrane region" description="Helical" evidence="5">
    <location>
        <begin position="174"/>
        <end position="193"/>
    </location>
</feature>
<dbReference type="SUPFAM" id="SSF103473">
    <property type="entry name" value="MFS general substrate transporter"/>
    <property type="match status" value="1"/>
</dbReference>
<evidence type="ECO:0000259" key="6">
    <source>
        <dbReference type="PROSITE" id="PS50850"/>
    </source>
</evidence>
<keyword evidence="2 5" id="KW-0812">Transmembrane</keyword>
<dbReference type="CDD" id="cd17393">
    <property type="entry name" value="MFS_MosC_like"/>
    <property type="match status" value="1"/>
</dbReference>
<organism evidence="7 8">
    <name type="scientific">Geodermatophilus maliterrae</name>
    <dbReference type="NCBI Taxonomy" id="3162531"/>
    <lineage>
        <taxon>Bacteria</taxon>
        <taxon>Bacillati</taxon>
        <taxon>Actinomycetota</taxon>
        <taxon>Actinomycetes</taxon>
        <taxon>Geodermatophilales</taxon>
        <taxon>Geodermatophilaceae</taxon>
        <taxon>Geodermatophilus</taxon>
    </lineage>
</organism>
<keyword evidence="4 5" id="KW-0472">Membrane</keyword>
<keyword evidence="8" id="KW-1185">Reference proteome</keyword>
<dbReference type="RefSeq" id="WP_369206516.1">
    <property type="nucleotide sequence ID" value="NZ_JBFNXQ010000032.1"/>
</dbReference>